<organism evidence="2 3">
    <name type="scientific">Cladophialophora chaetospira</name>
    <dbReference type="NCBI Taxonomy" id="386627"/>
    <lineage>
        <taxon>Eukaryota</taxon>
        <taxon>Fungi</taxon>
        <taxon>Dikarya</taxon>
        <taxon>Ascomycota</taxon>
        <taxon>Pezizomycotina</taxon>
        <taxon>Eurotiomycetes</taxon>
        <taxon>Chaetothyriomycetidae</taxon>
        <taxon>Chaetothyriales</taxon>
        <taxon>Herpotrichiellaceae</taxon>
        <taxon>Cladophialophora</taxon>
    </lineage>
</organism>
<dbReference type="EMBL" id="JAPDRK010000001">
    <property type="protein sequence ID" value="KAJ9616843.1"/>
    <property type="molecule type" value="Genomic_DNA"/>
</dbReference>
<reference evidence="2" key="1">
    <citation type="submission" date="2022-10" db="EMBL/GenBank/DDBJ databases">
        <title>Culturing micro-colonial fungi from biological soil crusts in the Mojave desert and describing Neophaeococcomyces mojavensis, and introducing the new genera and species Taxawa tesnikishii.</title>
        <authorList>
            <person name="Kurbessoian T."/>
            <person name="Stajich J.E."/>
        </authorList>
    </citation>
    <scope>NUCLEOTIDE SEQUENCE</scope>
    <source>
        <strain evidence="2">TK_41</strain>
    </source>
</reference>
<gene>
    <name evidence="2" type="ORF">H2200_000563</name>
</gene>
<comment type="caution">
    <text evidence="2">The sequence shown here is derived from an EMBL/GenBank/DDBJ whole genome shotgun (WGS) entry which is preliminary data.</text>
</comment>
<dbReference type="AlphaFoldDB" id="A0AA38XNM9"/>
<dbReference type="Proteomes" id="UP001172673">
    <property type="component" value="Unassembled WGS sequence"/>
</dbReference>
<evidence type="ECO:0000256" key="1">
    <source>
        <dbReference type="SAM" id="MobiDB-lite"/>
    </source>
</evidence>
<protein>
    <submittedName>
        <fullName evidence="2">Uncharacterized protein</fullName>
    </submittedName>
</protein>
<feature type="compositionally biased region" description="Basic and acidic residues" evidence="1">
    <location>
        <begin position="410"/>
        <end position="424"/>
    </location>
</feature>
<feature type="compositionally biased region" description="Low complexity" evidence="1">
    <location>
        <begin position="432"/>
        <end position="442"/>
    </location>
</feature>
<feature type="region of interest" description="Disordered" evidence="1">
    <location>
        <begin position="183"/>
        <end position="206"/>
    </location>
</feature>
<accession>A0AA38XNM9</accession>
<feature type="compositionally biased region" description="Polar residues" evidence="1">
    <location>
        <begin position="183"/>
        <end position="198"/>
    </location>
</feature>
<name>A0AA38XNM9_9EURO</name>
<proteinExistence type="predicted"/>
<evidence type="ECO:0000313" key="3">
    <source>
        <dbReference type="Proteomes" id="UP001172673"/>
    </source>
</evidence>
<feature type="region of interest" description="Disordered" evidence="1">
    <location>
        <begin position="403"/>
        <end position="442"/>
    </location>
</feature>
<evidence type="ECO:0000313" key="2">
    <source>
        <dbReference type="EMBL" id="KAJ9616843.1"/>
    </source>
</evidence>
<feature type="region of interest" description="Disordered" evidence="1">
    <location>
        <begin position="1"/>
        <end position="31"/>
    </location>
</feature>
<keyword evidence="3" id="KW-1185">Reference proteome</keyword>
<sequence length="560" mass="61231">MAAKARQHQSQRPVPPGRQSFPPRKSLKQSLKDVFLRTMRKSPSPSETVGSGILRRADSIRPYQTSTTTLFSFSDGLDSQSSLGEYTISRSIPNRFESPTHAPSLRSPARQSLLPATSLSQFNLHHAYLHPSTVPRRAIHDATSPSVVSFASHHASIASFSTLSTVASASTLRIQESCQSLLSTSGSETPSTGLNTKPGSGRRNHVSWLQSPTASSISTAASAQGLSKHQAADEPVGARAVDHFKSFCILDTAIAGCPVVATSRELCYIFEIGERFFLNNSECDGASMDIVTGHDAAGDPITHLVLFTPLIIPSSGRSRFMLAALIDVTRFISDTASLPELDHDVESSTIEYELQTPSQDRKVRDWHGTGYKLSADDLLGGCMLADDRDTAIRLSNNGKPPDDIWLNLANEEKDRRSTTRDRPRSTPKINQGLGSTASHTSSLSSTVDDVLDEFMSGLQELYSEFFLLGRSPLDDGCFEICNVSPMLFQSRDYINGHLSHTGPQQMAALSAALVQGSPFHMPVRWGPQGQSRRMYCSPMYTANSITWICFLVEHQMPLLW</sequence>